<name>A0A445MW72_9BACT</name>
<dbReference type="InterPro" id="IPR005358">
    <property type="entry name" value="Puta_zinc/iron-chelating_dom"/>
</dbReference>
<organism evidence="2">
    <name type="scientific">uncultured Desulfobacterium sp</name>
    <dbReference type="NCBI Taxonomy" id="201089"/>
    <lineage>
        <taxon>Bacteria</taxon>
        <taxon>Pseudomonadati</taxon>
        <taxon>Thermodesulfobacteriota</taxon>
        <taxon>Desulfobacteria</taxon>
        <taxon>Desulfobacterales</taxon>
        <taxon>Desulfobacteriaceae</taxon>
        <taxon>Desulfobacterium</taxon>
        <taxon>environmental samples</taxon>
    </lineage>
</organism>
<feature type="coiled-coil region" evidence="1">
    <location>
        <begin position="68"/>
        <end position="95"/>
    </location>
</feature>
<evidence type="ECO:0000256" key="1">
    <source>
        <dbReference type="SAM" id="Coils"/>
    </source>
</evidence>
<dbReference type="AlphaFoldDB" id="A0A445MW72"/>
<dbReference type="EMBL" id="OJIN01000104">
    <property type="protein sequence ID" value="SPD73683.1"/>
    <property type="molecule type" value="Genomic_DNA"/>
</dbReference>
<sequence>MDFTYLFEPYDKLVTNADNAFQRMLNEFTDCINCKPGCSDCCHAVFGLFIVEAAFLKHDFDRLDPVEREAALQRCDQSDRELEKLEGMLKAFENDPAMRAYSLAKARVRCPLLSDHHECILYPYRPITCRVYGIPTAVNGMARVCGKAGFKKGSIYPVFDLDGAQRELYQMSKGLVERMGGKDSERASLLISISKVIKTPIEQLLSADTGAAT</sequence>
<evidence type="ECO:0008006" key="3">
    <source>
        <dbReference type="Google" id="ProtNLM"/>
    </source>
</evidence>
<accession>A0A445MW72</accession>
<evidence type="ECO:0000313" key="2">
    <source>
        <dbReference type="EMBL" id="SPD73683.1"/>
    </source>
</evidence>
<proteinExistence type="predicted"/>
<dbReference type="Pfam" id="PF03692">
    <property type="entry name" value="CxxCxxCC"/>
    <property type="match status" value="1"/>
</dbReference>
<reference evidence="2" key="1">
    <citation type="submission" date="2018-01" db="EMBL/GenBank/DDBJ databases">
        <authorList>
            <person name="Regsiter A."/>
            <person name="William W."/>
        </authorList>
    </citation>
    <scope>NUCLEOTIDE SEQUENCE</scope>
    <source>
        <strain evidence="2">TRIP AH-1</strain>
    </source>
</reference>
<keyword evidence="1" id="KW-0175">Coiled coil</keyword>
<protein>
    <recommendedName>
        <fullName evidence="3">YkgJ family cysteine cluster protein</fullName>
    </recommendedName>
</protein>
<gene>
    <name evidence="2" type="ORF">PITCH_A1920022</name>
</gene>